<gene>
    <name evidence="2" type="ORF">SAMN04487910_1607</name>
</gene>
<dbReference type="AlphaFoldDB" id="A0A1H7M653"/>
<evidence type="ECO:0000313" key="2">
    <source>
        <dbReference type="EMBL" id="SEL06602.1"/>
    </source>
</evidence>
<proteinExistence type="predicted"/>
<dbReference type="SMART" id="SM01034">
    <property type="entry name" value="BLUF"/>
    <property type="match status" value="1"/>
</dbReference>
<keyword evidence="3" id="KW-1185">Reference proteome</keyword>
<dbReference type="GO" id="GO:0009882">
    <property type="term" value="F:blue light photoreceptor activity"/>
    <property type="evidence" value="ECO:0007669"/>
    <property type="project" value="InterPro"/>
</dbReference>
<dbReference type="Pfam" id="PF04940">
    <property type="entry name" value="BLUF"/>
    <property type="match status" value="1"/>
</dbReference>
<evidence type="ECO:0000259" key="1">
    <source>
        <dbReference type="PROSITE" id="PS50925"/>
    </source>
</evidence>
<protein>
    <submittedName>
        <fullName evidence="2">Sensors of blue-light using FAD</fullName>
    </submittedName>
</protein>
<organism evidence="2 3">
    <name type="scientific">Aquimarina amphilecti</name>
    <dbReference type="NCBI Taxonomy" id="1038014"/>
    <lineage>
        <taxon>Bacteria</taxon>
        <taxon>Pseudomonadati</taxon>
        <taxon>Bacteroidota</taxon>
        <taxon>Flavobacteriia</taxon>
        <taxon>Flavobacteriales</taxon>
        <taxon>Flavobacteriaceae</taxon>
        <taxon>Aquimarina</taxon>
    </lineage>
</organism>
<name>A0A1H7M653_AQUAM</name>
<sequence>MWQTISYVSTVDPSLNDGDMEKLFEFVKLKNNELKITGILMYSDGNFLQVLEGKKDIIDSLFNKIKQDSRHYNIIKIFDRAIVNPCFSKYHSNFTVVGESYDHSELQTFLREEKSFNPDNYKSISYLANKFMKLS</sequence>
<dbReference type="Gene3D" id="3.30.70.100">
    <property type="match status" value="1"/>
</dbReference>
<dbReference type="SUPFAM" id="SSF54975">
    <property type="entry name" value="Acylphosphatase/BLUF domain-like"/>
    <property type="match status" value="1"/>
</dbReference>
<dbReference type="Proteomes" id="UP000198521">
    <property type="component" value="Unassembled WGS sequence"/>
</dbReference>
<dbReference type="GO" id="GO:0071949">
    <property type="term" value="F:FAD binding"/>
    <property type="evidence" value="ECO:0007669"/>
    <property type="project" value="InterPro"/>
</dbReference>
<dbReference type="EMBL" id="FOAB01000003">
    <property type="protein sequence ID" value="SEL06602.1"/>
    <property type="molecule type" value="Genomic_DNA"/>
</dbReference>
<dbReference type="InterPro" id="IPR036046">
    <property type="entry name" value="Acylphosphatase-like_dom_sf"/>
</dbReference>
<dbReference type="OrthoDB" id="1122028at2"/>
<evidence type="ECO:0000313" key="3">
    <source>
        <dbReference type="Proteomes" id="UP000198521"/>
    </source>
</evidence>
<dbReference type="PROSITE" id="PS50925">
    <property type="entry name" value="BLUF"/>
    <property type="match status" value="1"/>
</dbReference>
<dbReference type="RefSeq" id="WP_091407335.1">
    <property type="nucleotide sequence ID" value="NZ_FOAB01000003.1"/>
</dbReference>
<feature type="domain" description="BLUF" evidence="1">
    <location>
        <begin position="2"/>
        <end position="93"/>
    </location>
</feature>
<dbReference type="STRING" id="1038014.SAMN04487910_1607"/>
<accession>A0A1H7M653</accession>
<dbReference type="InterPro" id="IPR007024">
    <property type="entry name" value="BLUF_domain"/>
</dbReference>
<reference evidence="2 3" key="1">
    <citation type="submission" date="2016-10" db="EMBL/GenBank/DDBJ databases">
        <authorList>
            <person name="de Groot N.N."/>
        </authorList>
    </citation>
    <scope>NUCLEOTIDE SEQUENCE [LARGE SCALE GENOMIC DNA]</scope>
    <source>
        <strain evidence="2 3">DSM 25232</strain>
    </source>
</reference>